<sequence length="346" mass="36949">MRPQKPDVTGAQGALSQPQLAMFLLTSGHLADKGHVASFTVRLYDLGLIPALGVANRAGMADSCLLANFLKPFQRLSFMLFLHLVQIKVIYYAKLHQRGGTTMTERLDCSPPTVANRVQSPAGLLRIFASGNRARTMPLVGGGFLGDLPFPPPPNSGAAPYSPQTPKSALKTSLLRAANISSLTQIWITHRNRAHLGRGGVAIRLLASYQGQPGSIPSGVAPGFSDATGQLVFSGISHFPRPCIPASYRFTLIDSQDFRVKSRSNLSTQVLGHGGSAARALVSHKVETDSIPGMVAPADIRTWESWRTVTLVSGFSRGSPISPVLCIPTPLHTSILSLIGSQDPRC</sequence>
<evidence type="ECO:0000313" key="1">
    <source>
        <dbReference type="EMBL" id="KAJ8874535.1"/>
    </source>
</evidence>
<dbReference type="Proteomes" id="UP001159363">
    <property type="component" value="Chromosome 9"/>
</dbReference>
<proteinExistence type="predicted"/>
<protein>
    <submittedName>
        <fullName evidence="1">Uncharacterized protein</fullName>
    </submittedName>
</protein>
<name>A0ABQ9GR83_9NEOP</name>
<accession>A0ABQ9GR83</accession>
<comment type="caution">
    <text evidence="1">The sequence shown here is derived from an EMBL/GenBank/DDBJ whole genome shotgun (WGS) entry which is preliminary data.</text>
</comment>
<keyword evidence="2" id="KW-1185">Reference proteome</keyword>
<dbReference type="EMBL" id="JARBHB010000010">
    <property type="protein sequence ID" value="KAJ8874535.1"/>
    <property type="molecule type" value="Genomic_DNA"/>
</dbReference>
<evidence type="ECO:0000313" key="2">
    <source>
        <dbReference type="Proteomes" id="UP001159363"/>
    </source>
</evidence>
<organism evidence="1 2">
    <name type="scientific">Dryococelus australis</name>
    <dbReference type="NCBI Taxonomy" id="614101"/>
    <lineage>
        <taxon>Eukaryota</taxon>
        <taxon>Metazoa</taxon>
        <taxon>Ecdysozoa</taxon>
        <taxon>Arthropoda</taxon>
        <taxon>Hexapoda</taxon>
        <taxon>Insecta</taxon>
        <taxon>Pterygota</taxon>
        <taxon>Neoptera</taxon>
        <taxon>Polyneoptera</taxon>
        <taxon>Phasmatodea</taxon>
        <taxon>Verophasmatodea</taxon>
        <taxon>Anareolatae</taxon>
        <taxon>Phasmatidae</taxon>
        <taxon>Eurycanthinae</taxon>
        <taxon>Dryococelus</taxon>
    </lineage>
</organism>
<reference evidence="1 2" key="1">
    <citation type="submission" date="2023-02" db="EMBL/GenBank/DDBJ databases">
        <title>LHISI_Scaffold_Assembly.</title>
        <authorList>
            <person name="Stuart O.P."/>
            <person name="Cleave R."/>
            <person name="Magrath M.J.L."/>
            <person name="Mikheyev A.S."/>
        </authorList>
    </citation>
    <scope>NUCLEOTIDE SEQUENCE [LARGE SCALE GENOMIC DNA]</scope>
    <source>
        <strain evidence="1">Daus_M_001</strain>
        <tissue evidence="1">Leg muscle</tissue>
    </source>
</reference>
<gene>
    <name evidence="1" type="ORF">PR048_025395</name>
</gene>